<dbReference type="SUPFAM" id="SSF53335">
    <property type="entry name" value="S-adenosyl-L-methionine-dependent methyltransferases"/>
    <property type="match status" value="1"/>
</dbReference>
<proteinExistence type="inferred from homology"/>
<dbReference type="InterPro" id="IPR051419">
    <property type="entry name" value="Lys/N-term_MeTrsfase_sf"/>
</dbReference>
<dbReference type="InterPro" id="IPR041698">
    <property type="entry name" value="Methyltransf_25"/>
</dbReference>
<evidence type="ECO:0000256" key="1">
    <source>
        <dbReference type="ARBA" id="ARBA00008361"/>
    </source>
</evidence>
<accession>A0ABR4P1H4</accession>
<dbReference type="Pfam" id="PF13649">
    <property type="entry name" value="Methyltransf_25"/>
    <property type="match status" value="1"/>
</dbReference>
<name>A0ABR4P1H4_9HELO</name>
<evidence type="ECO:0000259" key="4">
    <source>
        <dbReference type="Pfam" id="PF13649"/>
    </source>
</evidence>
<comment type="similarity">
    <text evidence="1">Belongs to the methyltransferase superfamily.</text>
</comment>
<protein>
    <recommendedName>
        <fullName evidence="4">Methyltransferase domain-containing protein</fullName>
    </recommendedName>
</protein>
<keyword evidence="2" id="KW-0489">Methyltransferase</keyword>
<dbReference type="PANTHER" id="PTHR12176">
    <property type="entry name" value="SAM-DEPENDENT METHYLTRANSFERASE SUPERFAMILY PROTEIN"/>
    <property type="match status" value="1"/>
</dbReference>
<organism evidence="5 6">
    <name type="scientific">Phlyctema vagabunda</name>
    <dbReference type="NCBI Taxonomy" id="108571"/>
    <lineage>
        <taxon>Eukaryota</taxon>
        <taxon>Fungi</taxon>
        <taxon>Dikarya</taxon>
        <taxon>Ascomycota</taxon>
        <taxon>Pezizomycotina</taxon>
        <taxon>Leotiomycetes</taxon>
        <taxon>Helotiales</taxon>
        <taxon>Dermateaceae</taxon>
        <taxon>Phlyctema</taxon>
    </lineage>
</organism>
<keyword evidence="6" id="KW-1185">Reference proteome</keyword>
<dbReference type="InterPro" id="IPR029063">
    <property type="entry name" value="SAM-dependent_MTases_sf"/>
</dbReference>
<dbReference type="EMBL" id="JBFCZG010000011">
    <property type="protein sequence ID" value="KAL3417147.1"/>
    <property type="molecule type" value="Genomic_DNA"/>
</dbReference>
<reference evidence="5 6" key="1">
    <citation type="submission" date="2024-06" db="EMBL/GenBank/DDBJ databases">
        <title>Complete genome of Phlyctema vagabunda strain 19-DSS-EL-015.</title>
        <authorList>
            <person name="Fiorenzani C."/>
        </authorList>
    </citation>
    <scope>NUCLEOTIDE SEQUENCE [LARGE SCALE GENOMIC DNA]</scope>
    <source>
        <strain evidence="5 6">19-DSS-EL-015</strain>
    </source>
</reference>
<gene>
    <name evidence="5" type="ORF">PVAG01_11147</name>
</gene>
<sequence>MYNVKQLAELTHPGFWDERYRSKQQELAKLTAAVRGEGLVNEADAAVPLDAYEWFRSVEQIRPFLERHLPGGEGYGEEGSRMREECRILHLGCGNSTLTADLHALGYSDQISVDFSQVVIDSMQVKYASLNSTWQVMDLRDLNIEDASIDIAIDKATPDAMMHGSLWDPPADVRENVGKYAEDVARVLKPGAKWLYVPFRQPHFIKILLDRSELWHLDVEVLADPQGTGGFDYFGCVMTKHS</sequence>
<evidence type="ECO:0000256" key="3">
    <source>
        <dbReference type="ARBA" id="ARBA00022679"/>
    </source>
</evidence>
<comment type="caution">
    <text evidence="5">The sequence shown here is derived from an EMBL/GenBank/DDBJ whole genome shotgun (WGS) entry which is preliminary data.</text>
</comment>
<dbReference type="Proteomes" id="UP001629113">
    <property type="component" value="Unassembled WGS sequence"/>
</dbReference>
<dbReference type="CDD" id="cd02440">
    <property type="entry name" value="AdoMet_MTases"/>
    <property type="match status" value="1"/>
</dbReference>
<evidence type="ECO:0000313" key="5">
    <source>
        <dbReference type="EMBL" id="KAL3417147.1"/>
    </source>
</evidence>
<dbReference type="Gene3D" id="3.40.50.150">
    <property type="entry name" value="Vaccinia Virus protein VP39"/>
    <property type="match status" value="1"/>
</dbReference>
<evidence type="ECO:0000256" key="2">
    <source>
        <dbReference type="ARBA" id="ARBA00022603"/>
    </source>
</evidence>
<keyword evidence="3" id="KW-0808">Transferase</keyword>
<dbReference type="PANTHER" id="PTHR12176:SF80">
    <property type="entry name" value="EEF1A LYSINE METHYLTRANSFERASE 4"/>
    <property type="match status" value="1"/>
</dbReference>
<evidence type="ECO:0000313" key="6">
    <source>
        <dbReference type="Proteomes" id="UP001629113"/>
    </source>
</evidence>
<feature type="domain" description="Methyltransferase" evidence="4">
    <location>
        <begin position="88"/>
        <end position="154"/>
    </location>
</feature>